<gene>
    <name evidence="2" type="primary">CID4</name>
    <name evidence="2" type="ORF">SNAT2548_LOCUS27507</name>
</gene>
<dbReference type="PANTHER" id="PTHR12854:SF7">
    <property type="entry name" value="ATAXIN-2 HOMOLOG"/>
    <property type="match status" value="1"/>
</dbReference>
<comment type="caution">
    <text evidence="2">The sequence shown here is derived from an EMBL/GenBank/DDBJ whole genome shotgun (WGS) entry which is preliminary data.</text>
</comment>
<dbReference type="OrthoDB" id="2275718at2759"/>
<organism evidence="2 3">
    <name type="scientific">Symbiodinium natans</name>
    <dbReference type="NCBI Taxonomy" id="878477"/>
    <lineage>
        <taxon>Eukaryota</taxon>
        <taxon>Sar</taxon>
        <taxon>Alveolata</taxon>
        <taxon>Dinophyceae</taxon>
        <taxon>Suessiales</taxon>
        <taxon>Symbiodiniaceae</taxon>
        <taxon>Symbiodinium</taxon>
    </lineage>
</organism>
<dbReference type="GO" id="GO:0003729">
    <property type="term" value="F:mRNA binding"/>
    <property type="evidence" value="ECO:0007669"/>
    <property type="project" value="TreeGrafter"/>
</dbReference>
<dbReference type="PANTHER" id="PTHR12854">
    <property type="entry name" value="ATAXIN 2-RELATED"/>
    <property type="match status" value="1"/>
</dbReference>
<keyword evidence="3" id="KW-1185">Reference proteome</keyword>
<dbReference type="Proteomes" id="UP000604046">
    <property type="component" value="Unassembled WGS sequence"/>
</dbReference>
<protein>
    <submittedName>
        <fullName evidence="2">CID4 protein</fullName>
    </submittedName>
</protein>
<evidence type="ECO:0000313" key="2">
    <source>
        <dbReference type="EMBL" id="CAE7490573.1"/>
    </source>
</evidence>
<feature type="domain" description="LsmAD" evidence="1">
    <location>
        <begin position="18"/>
        <end position="62"/>
    </location>
</feature>
<accession>A0A812SSR6</accession>
<proteinExistence type="predicted"/>
<dbReference type="GO" id="GO:0010494">
    <property type="term" value="C:cytoplasmic stress granule"/>
    <property type="evidence" value="ECO:0007669"/>
    <property type="project" value="TreeGrafter"/>
</dbReference>
<dbReference type="SMART" id="SM01272">
    <property type="entry name" value="LsmAD"/>
    <property type="match status" value="1"/>
</dbReference>
<dbReference type="InterPro" id="IPR045117">
    <property type="entry name" value="ATXN2-like"/>
</dbReference>
<dbReference type="AlphaFoldDB" id="A0A812SSR6"/>
<dbReference type="EMBL" id="CAJNDS010002474">
    <property type="protein sequence ID" value="CAE7490573.1"/>
    <property type="molecule type" value="Genomic_DNA"/>
</dbReference>
<dbReference type="GO" id="GO:0034063">
    <property type="term" value="P:stress granule assembly"/>
    <property type="evidence" value="ECO:0007669"/>
    <property type="project" value="TreeGrafter"/>
</dbReference>
<dbReference type="SMR" id="A0A812SSR6"/>
<dbReference type="InterPro" id="IPR009604">
    <property type="entry name" value="LsmAD_domain"/>
</dbReference>
<name>A0A812SSR6_9DINO</name>
<reference evidence="2" key="1">
    <citation type="submission" date="2021-02" db="EMBL/GenBank/DDBJ databases">
        <authorList>
            <person name="Dougan E. K."/>
            <person name="Rhodes N."/>
            <person name="Thang M."/>
            <person name="Chan C."/>
        </authorList>
    </citation>
    <scope>NUCLEOTIDE SEQUENCE</scope>
</reference>
<evidence type="ECO:0000259" key="1">
    <source>
        <dbReference type="SMART" id="SM01272"/>
    </source>
</evidence>
<evidence type="ECO:0000313" key="3">
    <source>
        <dbReference type="Proteomes" id="UP000604046"/>
    </source>
</evidence>
<sequence>MASCSGHWDQFRANAEMFGYVSTFKEDLSQYSTIIDVDKVPAHARMKAEHLAREIEDCYSRGRS</sequence>